<evidence type="ECO:0000313" key="4">
    <source>
        <dbReference type="Proteomes" id="UP001595979"/>
    </source>
</evidence>
<dbReference type="GO" id="GO:0004386">
    <property type="term" value="F:helicase activity"/>
    <property type="evidence" value="ECO:0007669"/>
    <property type="project" value="UniProtKB-KW"/>
</dbReference>
<dbReference type="Gene3D" id="3.40.50.300">
    <property type="entry name" value="P-loop containing nucleotide triphosphate hydrolases"/>
    <property type="match status" value="2"/>
</dbReference>
<reference evidence="4" key="1">
    <citation type="journal article" date="2019" name="Int. J. Syst. Evol. Microbiol.">
        <title>The Global Catalogue of Microorganisms (GCM) 10K type strain sequencing project: providing services to taxonomists for standard genome sequencing and annotation.</title>
        <authorList>
            <consortium name="The Broad Institute Genomics Platform"/>
            <consortium name="The Broad Institute Genome Sequencing Center for Infectious Disease"/>
            <person name="Wu L."/>
            <person name="Ma J."/>
        </authorList>
    </citation>
    <scope>NUCLEOTIDE SEQUENCE [LARGE SCALE GENOMIC DNA]</scope>
    <source>
        <strain evidence="4">CGMCC 1.15053</strain>
    </source>
</reference>
<dbReference type="PANTHER" id="PTHR10887">
    <property type="entry name" value="DNA2/NAM7 HELICASE FAMILY"/>
    <property type="match status" value="1"/>
</dbReference>
<keyword evidence="4" id="KW-1185">Reference proteome</keyword>
<gene>
    <name evidence="3" type="ORF">ACFPQ6_13190</name>
</gene>
<dbReference type="InterPro" id="IPR045055">
    <property type="entry name" value="DNA2/NAM7-like"/>
</dbReference>
<dbReference type="CDD" id="cd18808">
    <property type="entry name" value="SF1_C_Upf1"/>
    <property type="match status" value="1"/>
</dbReference>
<evidence type="ECO:0000259" key="1">
    <source>
        <dbReference type="Pfam" id="PF13086"/>
    </source>
</evidence>
<dbReference type="EC" id="3.6.4.-" evidence="3"/>
<evidence type="ECO:0000313" key="3">
    <source>
        <dbReference type="EMBL" id="MFC5849263.1"/>
    </source>
</evidence>
<keyword evidence="3" id="KW-0547">Nucleotide-binding</keyword>
<dbReference type="InterPro" id="IPR047187">
    <property type="entry name" value="SF1_C_Upf1"/>
</dbReference>
<dbReference type="Proteomes" id="UP001595979">
    <property type="component" value="Unassembled WGS sequence"/>
</dbReference>
<organism evidence="3 4">
    <name type="scientific">Deinococcus petrolearius</name>
    <dbReference type="NCBI Taxonomy" id="1751295"/>
    <lineage>
        <taxon>Bacteria</taxon>
        <taxon>Thermotogati</taxon>
        <taxon>Deinococcota</taxon>
        <taxon>Deinococci</taxon>
        <taxon>Deinococcales</taxon>
        <taxon>Deinococcaceae</taxon>
        <taxon>Deinococcus</taxon>
    </lineage>
</organism>
<dbReference type="PANTHER" id="PTHR10887:SF495">
    <property type="entry name" value="HELICASE SENATAXIN ISOFORM X1-RELATED"/>
    <property type="match status" value="1"/>
</dbReference>
<sequence length="1106" mass="124240">MKAYELPLAFQHTWTFEQTTDAARTGEAPPRISVRSEVRLQYSELLEELRVTADGLTWAVKAVTQDAADVKLLLGRALPYIAWVTSIGATTFTVQVHVFPMNYRLPEAFSLGVDEEIVDRVRALKGVELSADQVVEILADDIAVPALPDGLPRFLYVGSPNRHPDSEKFLRLLGKRFNIDVAFQDGQWLVIYVTMIKNKRVTTSPVTLLEAAWTFRNVTLAAKDRERLQALTSEAIQDQRSYLKLWQQYQEVEQRQGQRLARQLGAMPYTERPEYRAGFWTFRVTATPEQLAMLRQQPGLTLRATELRPLDLEDAPVPASGRRPPQEFIGEFSSDPHGAVRVLPLGSDESTPPPSGWLSLSLAGDKAQFERRDRARLAIEQAKTAMPQLALLLEGKEVPQRRLHREPALPPHSQAAAAFRGTPTERQIEALEVALNTPDIALIQGPPGTGKTRVIAALQQRLADVAKDRAHLPGHILLTSAQHAAVENAVAATQVFGLPAVKLGKNRRFKEDFSDGVDHWRQDMISHLRSRLSDAPEQPLEVKFVRLRDEVLRVTTSPSPKDDLQKVVRHLLSTGGEHLKPRTQEQLQEWGDELGPDEIDQEEREYLLTAVRALRTVPEAFEDDGPRMAQRCLRRLEDTALPVGLTREDKAVLSAGAQWADEGVPPFLDTLAEVKERLLVALQPQLAAPLLQRADRAAVELLNTALEELRQAARKEKGGIQTVLYDMLASLENDPDGTRESVKNYTAVLAATCQQSDSYTVRQIRTALGNQTRTFDNVVIDEAARVHPLDLLIPMSQAQRRIILVGDHRQLPHLLEPDVERELQAGWLDKSVQEANEDALHQSLFERLFTILRQHEQRDGIRRVVTLDQQYRMHPVLGQFVSDTFYTSHNPSEAFSSGRPAEEFEHGLAPYGGAVAAWMDVPYALGGERGRQSKFRPVEAQVVAKEAERLLQLRPDLSIGVISFYADQVKEIRKAMEKLGLTERGEDGEYRIHPGFQETYDLQGRSRERLRVGTVDAFQGMEFDVVLLSLTRSNTLPSQTPEQQRRRYGHLTLENRLCVAMSRQQRLLILVGDAGMLPPDEERSAVPALDRFYQLCKGAYGHIVPA</sequence>
<dbReference type="InterPro" id="IPR027417">
    <property type="entry name" value="P-loop_NTPase"/>
</dbReference>
<keyword evidence="3" id="KW-0067">ATP-binding</keyword>
<dbReference type="Pfam" id="PF13087">
    <property type="entry name" value="AAA_12"/>
    <property type="match status" value="1"/>
</dbReference>
<dbReference type="GO" id="GO:0016787">
    <property type="term" value="F:hydrolase activity"/>
    <property type="evidence" value="ECO:0007669"/>
    <property type="project" value="UniProtKB-KW"/>
</dbReference>
<feature type="domain" description="DNA2/NAM7 helicase helicase" evidence="1">
    <location>
        <begin position="425"/>
        <end position="812"/>
    </location>
</feature>
<dbReference type="EMBL" id="JBHSOH010000016">
    <property type="protein sequence ID" value="MFC5849263.1"/>
    <property type="molecule type" value="Genomic_DNA"/>
</dbReference>
<dbReference type="InterPro" id="IPR041679">
    <property type="entry name" value="DNA2/NAM7-like_C"/>
</dbReference>
<evidence type="ECO:0000259" key="2">
    <source>
        <dbReference type="Pfam" id="PF13087"/>
    </source>
</evidence>
<protein>
    <submittedName>
        <fullName evidence="3">DEAD/DEAH box helicase</fullName>
        <ecNumber evidence="3">3.6.4.-</ecNumber>
    </submittedName>
</protein>
<feature type="domain" description="DNA2/NAM7 helicase-like C-terminal" evidence="2">
    <location>
        <begin position="841"/>
        <end position="1074"/>
    </location>
</feature>
<name>A0ABW1DKK5_9DEIO</name>
<comment type="caution">
    <text evidence="3">The sequence shown here is derived from an EMBL/GenBank/DDBJ whole genome shotgun (WGS) entry which is preliminary data.</text>
</comment>
<dbReference type="RefSeq" id="WP_380050244.1">
    <property type="nucleotide sequence ID" value="NZ_JBHSOH010000016.1"/>
</dbReference>
<dbReference type="Pfam" id="PF13086">
    <property type="entry name" value="AAA_11"/>
    <property type="match status" value="1"/>
</dbReference>
<proteinExistence type="predicted"/>
<accession>A0ABW1DKK5</accession>
<dbReference type="InterPro" id="IPR041677">
    <property type="entry name" value="DNA2/NAM7_AAA_11"/>
</dbReference>
<keyword evidence="3" id="KW-0347">Helicase</keyword>
<keyword evidence="3" id="KW-0378">Hydrolase</keyword>
<dbReference type="SUPFAM" id="SSF52540">
    <property type="entry name" value="P-loop containing nucleoside triphosphate hydrolases"/>
    <property type="match status" value="1"/>
</dbReference>